<comment type="function">
    <text evidence="23">Lysosomal dipeptide uniporter that selectively exports lysine, arginine or histidine-containing dipeptides with a net positive charge from the lysosome lumen into the cytosol. Could play a role in a specific type of protein O-glycosylation indirectly regulating macrophages migration and tissue invasion. Also essential for liver homeostasis.</text>
</comment>
<sequence length="434" mass="46404">MRSGDVGTGPKRRSLDNGHARSWLVFCLSSLLFVLSQFYRVSNAVIAPRLQEDLALTAEQLGFLSAAFFYAFAGVQIPLGMAIDRFGGRWTMAVLTALGGGGALLFAHAQSFSWAVAGRSLLGVGMAGNLMGTMKLLGNWFPPGRFATLSGLTLSLGTLGNMLAATPLAAADEHMGWRASFVALGWVTMALALLFFLCVQERPQGATPVPISLSRPGSLRSLGILCRDRNYWIISMATFFRYGSLVAVQGLWIGPYMIQQLGFSPVRAGNFLLALNVGLIVGSPLGGWLSDRVVRSRKKIILLGLAVMALDLFGLSLGWGEKNIWFLSGFLFTFGLFGSFGIVMYAHIKELLPPRMTGTALSGINLFTMLGGAALLQSVGWILDHGGTAAAAGQPDYRTAFFLCAVGVSGALAAYAFSQDSRNEKAHANAKERV</sequence>
<comment type="catalytic activity">
    <reaction evidence="8">
        <text>L-lysyl-L-alanine(out) = L-lysyl-L-alanine(in)</text>
        <dbReference type="Rhea" id="RHEA:79399"/>
        <dbReference type="ChEBI" id="CHEBI:229954"/>
    </reaction>
</comment>
<comment type="catalytic activity">
    <reaction evidence="9">
        <text>L-histidyl-glycine(out) = L-histidyl-glycine(in)</text>
        <dbReference type="Rhea" id="RHEA:79395"/>
        <dbReference type="ChEBI" id="CHEBI:229957"/>
    </reaction>
</comment>
<comment type="caution">
    <text evidence="27">The sequence shown here is derived from an EMBL/GenBank/DDBJ whole genome shotgun (WGS) entry which is preliminary data.</text>
</comment>
<comment type="catalytic activity">
    <reaction evidence="18">
        <text>L-histidyl-L-alpha-amino acid(out) = L-histidyl-L-alpha-amino acid(in)</text>
        <dbReference type="Rhea" id="RHEA:79379"/>
        <dbReference type="ChEBI" id="CHEBI:229964"/>
    </reaction>
</comment>
<evidence type="ECO:0000256" key="17">
    <source>
        <dbReference type="ARBA" id="ARBA00044903"/>
    </source>
</evidence>
<dbReference type="AlphaFoldDB" id="A0A832A030"/>
<comment type="catalytic activity">
    <reaction evidence="20">
        <text>L-lysyl-glycine(out) = L-lysyl-glycine(in)</text>
        <dbReference type="Rhea" id="RHEA:79407"/>
        <dbReference type="ChEBI" id="CHEBI:191202"/>
    </reaction>
</comment>
<feature type="transmembrane region" description="Helical" evidence="25">
    <location>
        <begin position="146"/>
        <end position="165"/>
    </location>
</feature>
<evidence type="ECO:0000256" key="21">
    <source>
        <dbReference type="ARBA" id="ARBA00044985"/>
    </source>
</evidence>
<evidence type="ECO:0000256" key="13">
    <source>
        <dbReference type="ARBA" id="ARBA00044893"/>
    </source>
</evidence>
<keyword evidence="5 25" id="KW-1133">Transmembrane helix</keyword>
<feature type="transmembrane region" description="Helical" evidence="25">
    <location>
        <begin position="177"/>
        <end position="199"/>
    </location>
</feature>
<feature type="transmembrane region" description="Helical" evidence="25">
    <location>
        <begin position="270"/>
        <end position="288"/>
    </location>
</feature>
<comment type="catalytic activity">
    <reaction evidence="13">
        <text>L-alpha-aminoacyl-L-lysine(out) = L-alpha-aminoacyl-L-lysine(in)</text>
        <dbReference type="Rhea" id="RHEA:79383"/>
        <dbReference type="ChEBI" id="CHEBI:229966"/>
    </reaction>
</comment>
<feature type="transmembrane region" description="Helical" evidence="25">
    <location>
        <begin position="399"/>
        <end position="417"/>
    </location>
</feature>
<dbReference type="PANTHER" id="PTHR23512">
    <property type="entry name" value="MAJOR FACILITATOR SUPERFAMILY DOMAIN-CONTAINING PROTEIN 1"/>
    <property type="match status" value="1"/>
</dbReference>
<comment type="subunit">
    <text evidence="24">Homodimer. Interacts with lysosomal protein GLMP (via lumenal domain); the interaction starts while both proteins are still in the endoplasmic reticulum and is required for stabilization of MFSD1 in lysosomes but has no direct effect on its targeting to lysosomes or transporter activity.</text>
</comment>
<feature type="transmembrane region" description="Helical" evidence="25">
    <location>
        <begin position="300"/>
        <end position="319"/>
    </location>
</feature>
<feature type="transmembrane region" description="Helical" evidence="25">
    <location>
        <begin position="21"/>
        <end position="41"/>
    </location>
</feature>
<evidence type="ECO:0000256" key="25">
    <source>
        <dbReference type="SAM" id="Phobius"/>
    </source>
</evidence>
<dbReference type="PIRSF" id="PIRSF002808">
    <property type="entry name" value="Hexose_phosphate_transp"/>
    <property type="match status" value="1"/>
</dbReference>
<evidence type="ECO:0000256" key="2">
    <source>
        <dbReference type="ARBA" id="ARBA00008335"/>
    </source>
</evidence>
<comment type="catalytic activity">
    <reaction evidence="14">
        <text>L-aspartyl-L-lysine(out) = L-aspartyl-L-lysine(in)</text>
        <dbReference type="Rhea" id="RHEA:79411"/>
        <dbReference type="ChEBI" id="CHEBI:229953"/>
    </reaction>
</comment>
<evidence type="ECO:0000259" key="26">
    <source>
        <dbReference type="PROSITE" id="PS50850"/>
    </source>
</evidence>
<keyword evidence="3" id="KW-0813">Transport</keyword>
<dbReference type="InterPro" id="IPR011701">
    <property type="entry name" value="MFS"/>
</dbReference>
<feature type="domain" description="Major facilitator superfamily (MFS) profile" evidence="26">
    <location>
        <begin position="22"/>
        <end position="422"/>
    </location>
</feature>
<dbReference type="GO" id="GO:0005765">
    <property type="term" value="C:lysosomal membrane"/>
    <property type="evidence" value="ECO:0007669"/>
    <property type="project" value="UniProtKB-SubCell"/>
</dbReference>
<dbReference type="EMBL" id="DSTK01000021">
    <property type="protein sequence ID" value="HFK97108.1"/>
    <property type="molecule type" value="Genomic_DNA"/>
</dbReference>
<feature type="transmembrane region" description="Helical" evidence="25">
    <location>
        <begin position="61"/>
        <end position="83"/>
    </location>
</feature>
<dbReference type="PROSITE" id="PS50850">
    <property type="entry name" value="MFS"/>
    <property type="match status" value="1"/>
</dbReference>
<dbReference type="PANTHER" id="PTHR23512:SF3">
    <property type="entry name" value="MAJOR FACILITATOR SUPERFAMILY DOMAIN-CONTAINING PROTEIN 1"/>
    <property type="match status" value="1"/>
</dbReference>
<evidence type="ECO:0000256" key="3">
    <source>
        <dbReference type="ARBA" id="ARBA00022448"/>
    </source>
</evidence>
<protein>
    <recommendedName>
        <fullName evidence="21">Lysosomal dipeptide transporter MFSD1</fullName>
    </recommendedName>
    <alternativeName>
        <fullName evidence="22">Major facilitator superfamily domain-containing protein 1</fullName>
    </alternativeName>
</protein>
<gene>
    <name evidence="27" type="ORF">ENS06_07255</name>
</gene>
<evidence type="ECO:0000256" key="1">
    <source>
        <dbReference type="ARBA" id="ARBA00004155"/>
    </source>
</evidence>
<comment type="catalytic activity">
    <reaction evidence="11">
        <text>L-alpha-aminoacyl-L-histidine(out) = L-alpha-aminoacyl-L-histidine(in)</text>
        <dbReference type="Rhea" id="RHEA:79375"/>
        <dbReference type="ChEBI" id="CHEBI:229967"/>
    </reaction>
</comment>
<organism evidence="27">
    <name type="scientific">Desulfacinum infernum</name>
    <dbReference type="NCBI Taxonomy" id="35837"/>
    <lineage>
        <taxon>Bacteria</taxon>
        <taxon>Pseudomonadati</taxon>
        <taxon>Thermodesulfobacteriota</taxon>
        <taxon>Syntrophobacteria</taxon>
        <taxon>Syntrophobacterales</taxon>
        <taxon>Syntrophobacteraceae</taxon>
        <taxon>Desulfacinum</taxon>
    </lineage>
</organism>
<evidence type="ECO:0000256" key="6">
    <source>
        <dbReference type="ARBA" id="ARBA00023136"/>
    </source>
</evidence>
<accession>A0A832A030</accession>
<dbReference type="InterPro" id="IPR052187">
    <property type="entry name" value="MFSD1"/>
</dbReference>
<keyword evidence="7" id="KW-0458">Lysosome</keyword>
<evidence type="ECO:0000256" key="5">
    <source>
        <dbReference type="ARBA" id="ARBA00022989"/>
    </source>
</evidence>
<feature type="transmembrane region" description="Helical" evidence="25">
    <location>
        <begin position="325"/>
        <end position="348"/>
    </location>
</feature>
<evidence type="ECO:0000256" key="22">
    <source>
        <dbReference type="ARBA" id="ARBA00045018"/>
    </source>
</evidence>
<comment type="subcellular location">
    <subcellularLocation>
        <location evidence="1">Lysosome membrane</location>
        <topology evidence="1">Multi-pass membrane protein</topology>
    </subcellularLocation>
</comment>
<keyword evidence="6 25" id="KW-0472">Membrane</keyword>
<comment type="catalytic activity">
    <reaction evidence="15">
        <text>L-arginyl-L-alpha-amino acid(out) = L-arginyl-L-alpha-amino acid(in)</text>
        <dbReference type="Rhea" id="RHEA:79371"/>
        <dbReference type="ChEBI" id="CHEBI:84315"/>
    </reaction>
</comment>
<comment type="catalytic activity">
    <reaction evidence="16">
        <text>L-lysyl-L-lysine(out) = L-lysyl-L-lysine(in)</text>
        <dbReference type="Rhea" id="RHEA:79403"/>
        <dbReference type="ChEBI" id="CHEBI:229956"/>
    </reaction>
</comment>
<name>A0A832A030_9BACT</name>
<evidence type="ECO:0000256" key="10">
    <source>
        <dbReference type="ARBA" id="ARBA00044881"/>
    </source>
</evidence>
<evidence type="ECO:0000256" key="18">
    <source>
        <dbReference type="ARBA" id="ARBA00044912"/>
    </source>
</evidence>
<feature type="transmembrane region" description="Helical" evidence="25">
    <location>
        <begin position="114"/>
        <end position="134"/>
    </location>
</feature>
<evidence type="ECO:0000256" key="7">
    <source>
        <dbReference type="ARBA" id="ARBA00023228"/>
    </source>
</evidence>
<reference evidence="27" key="1">
    <citation type="journal article" date="2020" name="mSystems">
        <title>Genome- and Community-Level Interaction Insights into Carbon Utilization and Element Cycling Functions of Hydrothermarchaeota in Hydrothermal Sediment.</title>
        <authorList>
            <person name="Zhou Z."/>
            <person name="Liu Y."/>
            <person name="Xu W."/>
            <person name="Pan J."/>
            <person name="Luo Z.H."/>
            <person name="Li M."/>
        </authorList>
    </citation>
    <scope>NUCLEOTIDE SEQUENCE [LARGE SCALE GENOMIC DNA]</scope>
    <source>
        <strain evidence="27">SpSt-456</strain>
    </source>
</reference>
<feature type="transmembrane region" description="Helical" evidence="25">
    <location>
        <begin position="360"/>
        <end position="379"/>
    </location>
</feature>
<evidence type="ECO:0000313" key="27">
    <source>
        <dbReference type="EMBL" id="HFK97108.1"/>
    </source>
</evidence>
<evidence type="ECO:0000256" key="12">
    <source>
        <dbReference type="ARBA" id="ARBA00044891"/>
    </source>
</evidence>
<comment type="similarity">
    <text evidence="2">Belongs to the major facilitator superfamily.</text>
</comment>
<dbReference type="SUPFAM" id="SSF103473">
    <property type="entry name" value="MFS general substrate transporter"/>
    <property type="match status" value="1"/>
</dbReference>
<evidence type="ECO:0000256" key="19">
    <source>
        <dbReference type="ARBA" id="ARBA00044919"/>
    </source>
</evidence>
<comment type="catalytic activity">
    <reaction evidence="10">
        <text>L-alpha-aminoacyl-L-arginine(out) = L-alpha-aminoacyl-L-arginine(in)</text>
        <dbReference type="Rhea" id="RHEA:79367"/>
        <dbReference type="ChEBI" id="CHEBI:229968"/>
    </reaction>
</comment>
<feature type="transmembrane region" description="Helical" evidence="25">
    <location>
        <begin position="239"/>
        <end position="258"/>
    </location>
</feature>
<evidence type="ECO:0000256" key="11">
    <source>
        <dbReference type="ARBA" id="ARBA00044884"/>
    </source>
</evidence>
<keyword evidence="4 25" id="KW-0812">Transmembrane</keyword>
<evidence type="ECO:0000256" key="16">
    <source>
        <dbReference type="ARBA" id="ARBA00044900"/>
    </source>
</evidence>
<comment type="catalytic activity">
    <reaction evidence="17">
        <text>L-arginyl-glycine(out) = L-arginyl-glycine(in)</text>
        <dbReference type="Rhea" id="RHEA:79391"/>
        <dbReference type="ChEBI" id="CHEBI:229955"/>
    </reaction>
</comment>
<evidence type="ECO:0000256" key="20">
    <source>
        <dbReference type="ARBA" id="ARBA00044924"/>
    </source>
</evidence>
<dbReference type="InterPro" id="IPR000849">
    <property type="entry name" value="Sugar_P_transporter"/>
</dbReference>
<feature type="transmembrane region" description="Helical" evidence="25">
    <location>
        <begin position="90"/>
        <end position="108"/>
    </location>
</feature>
<dbReference type="InterPro" id="IPR036259">
    <property type="entry name" value="MFS_trans_sf"/>
</dbReference>
<dbReference type="GO" id="GO:0022857">
    <property type="term" value="F:transmembrane transporter activity"/>
    <property type="evidence" value="ECO:0007669"/>
    <property type="project" value="InterPro"/>
</dbReference>
<dbReference type="Pfam" id="PF07690">
    <property type="entry name" value="MFS_1"/>
    <property type="match status" value="1"/>
</dbReference>
<dbReference type="Gene3D" id="1.20.1250.20">
    <property type="entry name" value="MFS general substrate transporter like domains"/>
    <property type="match status" value="2"/>
</dbReference>
<evidence type="ECO:0000256" key="9">
    <source>
        <dbReference type="ARBA" id="ARBA00044878"/>
    </source>
</evidence>
<evidence type="ECO:0000256" key="8">
    <source>
        <dbReference type="ARBA" id="ARBA00044876"/>
    </source>
</evidence>
<evidence type="ECO:0000256" key="4">
    <source>
        <dbReference type="ARBA" id="ARBA00022692"/>
    </source>
</evidence>
<dbReference type="InterPro" id="IPR020846">
    <property type="entry name" value="MFS_dom"/>
</dbReference>
<evidence type="ECO:0000256" key="23">
    <source>
        <dbReference type="ARBA" id="ARBA00045709"/>
    </source>
</evidence>
<evidence type="ECO:0000256" key="14">
    <source>
        <dbReference type="ARBA" id="ARBA00044898"/>
    </source>
</evidence>
<proteinExistence type="inferred from homology"/>
<evidence type="ECO:0000256" key="15">
    <source>
        <dbReference type="ARBA" id="ARBA00044899"/>
    </source>
</evidence>
<evidence type="ECO:0000256" key="24">
    <source>
        <dbReference type="ARBA" id="ARBA00046376"/>
    </source>
</evidence>
<comment type="catalytic activity">
    <reaction evidence="12">
        <text>L-lysyl-L-alpha-amino acid(out) = L-lysyl-L-alpha-amino acid(in)</text>
        <dbReference type="Rhea" id="RHEA:79387"/>
        <dbReference type="ChEBI" id="CHEBI:229965"/>
    </reaction>
</comment>
<comment type="catalytic activity">
    <reaction evidence="19">
        <text>L-alanyl-L-lysine(out) = L-alanyl-L-lysine(in)</text>
        <dbReference type="Rhea" id="RHEA:79415"/>
        <dbReference type="ChEBI" id="CHEBI:192470"/>
    </reaction>
</comment>